<protein>
    <submittedName>
        <fullName evidence="1">Uncharacterized protein</fullName>
    </submittedName>
</protein>
<reference evidence="2" key="1">
    <citation type="journal article" date="2024" name="Proc. Natl. Acad. Sci. U.S.A.">
        <title>Extraordinary preservation of gene collinearity over three hundred million years revealed in homosporous lycophytes.</title>
        <authorList>
            <person name="Li C."/>
            <person name="Wickell D."/>
            <person name="Kuo L.Y."/>
            <person name="Chen X."/>
            <person name="Nie B."/>
            <person name="Liao X."/>
            <person name="Peng D."/>
            <person name="Ji J."/>
            <person name="Jenkins J."/>
            <person name="Williams M."/>
            <person name="Shu S."/>
            <person name="Plott C."/>
            <person name="Barry K."/>
            <person name="Rajasekar S."/>
            <person name="Grimwood J."/>
            <person name="Han X."/>
            <person name="Sun S."/>
            <person name="Hou Z."/>
            <person name="He W."/>
            <person name="Dai G."/>
            <person name="Sun C."/>
            <person name="Schmutz J."/>
            <person name="Leebens-Mack J.H."/>
            <person name="Li F.W."/>
            <person name="Wang L."/>
        </authorList>
    </citation>
    <scope>NUCLEOTIDE SEQUENCE [LARGE SCALE GENOMIC DNA]</scope>
    <source>
        <strain evidence="2">cv. PW_Plant_1</strain>
    </source>
</reference>
<proteinExistence type="predicted"/>
<name>A0ACC2CRJ8_DIPCM</name>
<comment type="caution">
    <text evidence="1">The sequence shown here is derived from an EMBL/GenBank/DDBJ whole genome shotgun (WGS) entry which is preliminary data.</text>
</comment>
<keyword evidence="2" id="KW-1185">Reference proteome</keyword>
<dbReference type="EMBL" id="CM055100">
    <property type="protein sequence ID" value="KAJ7544565.1"/>
    <property type="molecule type" value="Genomic_DNA"/>
</dbReference>
<gene>
    <name evidence="1" type="ORF">O6H91_09G083000</name>
</gene>
<organism evidence="1 2">
    <name type="scientific">Diphasiastrum complanatum</name>
    <name type="common">Issler's clubmoss</name>
    <name type="synonym">Lycopodium complanatum</name>
    <dbReference type="NCBI Taxonomy" id="34168"/>
    <lineage>
        <taxon>Eukaryota</taxon>
        <taxon>Viridiplantae</taxon>
        <taxon>Streptophyta</taxon>
        <taxon>Embryophyta</taxon>
        <taxon>Tracheophyta</taxon>
        <taxon>Lycopodiopsida</taxon>
        <taxon>Lycopodiales</taxon>
        <taxon>Lycopodiaceae</taxon>
        <taxon>Lycopodioideae</taxon>
        <taxon>Diphasiastrum</taxon>
    </lineage>
</organism>
<dbReference type="Proteomes" id="UP001162992">
    <property type="component" value="Chromosome 9"/>
</dbReference>
<evidence type="ECO:0000313" key="2">
    <source>
        <dbReference type="Proteomes" id="UP001162992"/>
    </source>
</evidence>
<accession>A0ACC2CRJ8</accession>
<evidence type="ECO:0000313" key="1">
    <source>
        <dbReference type="EMBL" id="KAJ7544565.1"/>
    </source>
</evidence>
<sequence>MGGPAESEELPQANVKRTVKAKLAELAKAYSDDETWRDVPVNKEALLAFAESAKIFIHYLSATANDICRESRRQTINADDVLKALEEIEFQEFVEPLKASLEEYRKENVSKKSDCKKKAAATKRKPEEKGDTTKIIPNGEVVGSMVADDEDKMDEDGIEENSSEE</sequence>